<dbReference type="PANTHER" id="PTHR33908:SF11">
    <property type="entry name" value="MEMBRANE PROTEIN"/>
    <property type="match status" value="1"/>
</dbReference>
<feature type="transmembrane region" description="Helical" evidence="8">
    <location>
        <begin position="191"/>
        <end position="213"/>
    </location>
</feature>
<dbReference type="OrthoDB" id="114973at2157"/>
<evidence type="ECO:0000256" key="5">
    <source>
        <dbReference type="ARBA" id="ARBA00022692"/>
    </source>
</evidence>
<dbReference type="PANTHER" id="PTHR33908">
    <property type="entry name" value="MANNOSYLTRANSFERASE YKCB-RELATED"/>
    <property type="match status" value="1"/>
</dbReference>
<feature type="transmembrane region" description="Helical" evidence="8">
    <location>
        <begin position="233"/>
        <end position="253"/>
    </location>
</feature>
<dbReference type="Pfam" id="PF13231">
    <property type="entry name" value="PMT_2"/>
    <property type="match status" value="1"/>
</dbReference>
<dbReference type="GO" id="GO:0016763">
    <property type="term" value="F:pentosyltransferase activity"/>
    <property type="evidence" value="ECO:0007669"/>
    <property type="project" value="TreeGrafter"/>
</dbReference>
<evidence type="ECO:0000256" key="1">
    <source>
        <dbReference type="ARBA" id="ARBA00004651"/>
    </source>
</evidence>
<evidence type="ECO:0000256" key="2">
    <source>
        <dbReference type="ARBA" id="ARBA00022475"/>
    </source>
</evidence>
<evidence type="ECO:0000313" key="11">
    <source>
        <dbReference type="Proteomes" id="UP000324354"/>
    </source>
</evidence>
<feature type="transmembrane region" description="Helical" evidence="8">
    <location>
        <begin position="106"/>
        <end position="122"/>
    </location>
</feature>
<keyword evidence="6 8" id="KW-1133">Transmembrane helix</keyword>
<keyword evidence="3" id="KW-0328">Glycosyltransferase</keyword>
<feature type="transmembrane region" description="Helical" evidence="8">
    <location>
        <begin position="153"/>
        <end position="179"/>
    </location>
</feature>
<dbReference type="RefSeq" id="WP_011011625.1">
    <property type="nucleotide sequence ID" value="NC_003413.1"/>
</dbReference>
<accession>A0A5C0XNN1</accession>
<dbReference type="EMBL" id="CP023154">
    <property type="protein sequence ID" value="QEK78221.1"/>
    <property type="molecule type" value="Genomic_DNA"/>
</dbReference>
<evidence type="ECO:0000256" key="7">
    <source>
        <dbReference type="ARBA" id="ARBA00023136"/>
    </source>
</evidence>
<keyword evidence="5 8" id="KW-0812">Transmembrane</keyword>
<keyword evidence="2" id="KW-1003">Cell membrane</keyword>
<gene>
    <name evidence="10" type="ORF">PFDSM3638_02535</name>
</gene>
<feature type="transmembrane region" description="Helical" evidence="8">
    <location>
        <begin position="274"/>
        <end position="296"/>
    </location>
</feature>
<feature type="transmembrane region" description="Helical" evidence="8">
    <location>
        <begin position="360"/>
        <end position="378"/>
    </location>
</feature>
<dbReference type="InterPro" id="IPR050297">
    <property type="entry name" value="LipidA_mod_glycosyltrf_83"/>
</dbReference>
<dbReference type="Proteomes" id="UP000324354">
    <property type="component" value="Chromosome"/>
</dbReference>
<dbReference type="GeneID" id="41712310"/>
<feature type="transmembrane region" description="Helical" evidence="8">
    <location>
        <begin position="384"/>
        <end position="400"/>
    </location>
</feature>
<feature type="transmembrane region" description="Helical" evidence="8">
    <location>
        <begin position="407"/>
        <end position="425"/>
    </location>
</feature>
<name>A0A5C0XNN1_PYRFU</name>
<protein>
    <submittedName>
        <fullName evidence="10">Integral membrane glycosyltransferase</fullName>
    </submittedName>
</protein>
<evidence type="ECO:0000313" key="10">
    <source>
        <dbReference type="EMBL" id="QEK78221.1"/>
    </source>
</evidence>
<evidence type="ECO:0000256" key="3">
    <source>
        <dbReference type="ARBA" id="ARBA00022676"/>
    </source>
</evidence>
<dbReference type="GO" id="GO:0008610">
    <property type="term" value="P:lipid biosynthetic process"/>
    <property type="evidence" value="ECO:0007669"/>
    <property type="project" value="UniProtKB-ARBA"/>
</dbReference>
<evidence type="ECO:0000256" key="6">
    <source>
        <dbReference type="ARBA" id="ARBA00022989"/>
    </source>
</evidence>
<organism evidence="10 11">
    <name type="scientific">Pyrococcus furiosus (strain ATCC 43587 / DSM 3638 / JCM 8422 / Vc1)</name>
    <dbReference type="NCBI Taxonomy" id="186497"/>
    <lineage>
        <taxon>Archaea</taxon>
        <taxon>Methanobacteriati</taxon>
        <taxon>Methanobacteriota</taxon>
        <taxon>Thermococci</taxon>
        <taxon>Thermococcales</taxon>
        <taxon>Thermococcaceae</taxon>
        <taxon>Pyrococcus</taxon>
    </lineage>
</organism>
<evidence type="ECO:0000256" key="8">
    <source>
        <dbReference type="SAM" id="Phobius"/>
    </source>
</evidence>
<dbReference type="GO" id="GO:0005886">
    <property type="term" value="C:plasma membrane"/>
    <property type="evidence" value="ECO:0007669"/>
    <property type="project" value="UniProtKB-SubCell"/>
</dbReference>
<feature type="transmembrane region" description="Helical" evidence="8">
    <location>
        <begin position="336"/>
        <end position="353"/>
    </location>
</feature>
<feature type="domain" description="Glycosyltransferase RgtA/B/C/D-like" evidence="9">
    <location>
        <begin position="59"/>
        <end position="201"/>
    </location>
</feature>
<dbReference type="InterPro" id="IPR038731">
    <property type="entry name" value="RgtA/B/C-like"/>
</dbReference>
<reference evidence="10 11" key="1">
    <citation type="submission" date="2017-08" db="EMBL/GenBank/DDBJ databases">
        <title>Resequencing and Reannotation of the genome of Pyrococcus furiosus type strain DSM3638.</title>
        <authorList>
            <person name="Reichelt R.M."/>
            <person name="Bunk B."/>
        </authorList>
    </citation>
    <scope>NUCLEOTIDE SEQUENCE [LARGE SCALE GENOMIC DNA]</scope>
    <source>
        <strain evidence="10 11">DSM 3638</strain>
    </source>
</reference>
<feature type="transmembrane region" description="Helical" evidence="8">
    <location>
        <begin position="83"/>
        <end position="100"/>
    </location>
</feature>
<keyword evidence="4 10" id="KW-0808">Transferase</keyword>
<evidence type="ECO:0000256" key="4">
    <source>
        <dbReference type="ARBA" id="ARBA00022679"/>
    </source>
</evidence>
<comment type="subcellular location">
    <subcellularLocation>
        <location evidence="1">Cell membrane</location>
        <topology evidence="1">Multi-pass membrane protein</topology>
    </subcellularLocation>
</comment>
<evidence type="ECO:0000259" key="9">
    <source>
        <dbReference type="Pfam" id="PF13231"/>
    </source>
</evidence>
<dbReference type="GeneID" id="13302320"/>
<keyword evidence="7 8" id="KW-0472">Membrane</keyword>
<sequence>MKKRTTIALLGILTLYVALRVPPLFWMDEFSDYDEGTYLLIARSINSGYLPYRDIFAVHPPLFYYFLALWLRIFGDNVISGRSFSLFFGALSVVLGYLIGKKLKDEITGLFLATLLALDPFLMFYNASVYQLTLIEFSFLLTLYLWLRETNDYITFFILGVLSTVKHTIIPYTLALLLVRCLNLDIKIDKKVIKAFVLAYLSLLILEILLITLYSSKLARNLLIFPGIKEGEIVGSFLPVLLLLVFFLLNLRIFNVFSFKMIMEVIKKVNIKKALLIVSTFIVGRAIIEIPLGLALSKSYFSMVYLSNSSRYVPLLNLPNLVTTILKTIIDGDLELLYPYYSILVLLFLILAKGRNSGDAKVRTLTIISALVYLLFPIPHYPRFLYPIFLLLLIYLASSLKINKWNAIIAIFLIAIFSIALLMNVPKGKLAIPFAEHTEEIRREASNIVTKLNGSVYSFNPMNAYLFDLKEPVWYIDNFGILYLQNEDPKEFIKSLNVSNIILSTWVFAIADNSPVLYEKYSAIIDYLTVNGSLLYGIAYSSGEKLLIYSLNKSSEVSFFLDSDSLVVYYNSSKLFKLKFANKTPKKIIVERIPPNTYRINVLFDKKMIARNIKILGNEIVVNDESYLEFPGDISIENSAILYRNHKIVISTAGISTLSENVVRIQGTARIKITH</sequence>
<proteinExistence type="predicted"/>
<dbReference type="AlphaFoldDB" id="A0A5C0XNN1"/>